<reference evidence="1" key="1">
    <citation type="journal article" date="2022" name="Int. J. Mol. Sci.">
        <title>Draft Genome of Tanacetum Coccineum: Genomic Comparison of Closely Related Tanacetum-Family Plants.</title>
        <authorList>
            <person name="Yamashiro T."/>
            <person name="Shiraishi A."/>
            <person name="Nakayama K."/>
            <person name="Satake H."/>
        </authorList>
    </citation>
    <scope>NUCLEOTIDE SEQUENCE</scope>
</reference>
<dbReference type="EMBL" id="BQNB010016081">
    <property type="protein sequence ID" value="GJT47598.1"/>
    <property type="molecule type" value="Genomic_DNA"/>
</dbReference>
<evidence type="ECO:0000313" key="2">
    <source>
        <dbReference type="Proteomes" id="UP001151760"/>
    </source>
</evidence>
<gene>
    <name evidence="1" type="ORF">Tco_0973755</name>
</gene>
<protein>
    <submittedName>
        <fullName evidence="1">Uncharacterized protein</fullName>
    </submittedName>
</protein>
<evidence type="ECO:0000313" key="1">
    <source>
        <dbReference type="EMBL" id="GJT47598.1"/>
    </source>
</evidence>
<keyword evidence="2" id="KW-1185">Reference proteome</keyword>
<proteinExistence type="predicted"/>
<organism evidence="1 2">
    <name type="scientific">Tanacetum coccineum</name>
    <dbReference type="NCBI Taxonomy" id="301880"/>
    <lineage>
        <taxon>Eukaryota</taxon>
        <taxon>Viridiplantae</taxon>
        <taxon>Streptophyta</taxon>
        <taxon>Embryophyta</taxon>
        <taxon>Tracheophyta</taxon>
        <taxon>Spermatophyta</taxon>
        <taxon>Magnoliopsida</taxon>
        <taxon>eudicotyledons</taxon>
        <taxon>Gunneridae</taxon>
        <taxon>Pentapetalae</taxon>
        <taxon>asterids</taxon>
        <taxon>campanulids</taxon>
        <taxon>Asterales</taxon>
        <taxon>Asteraceae</taxon>
        <taxon>Asteroideae</taxon>
        <taxon>Anthemideae</taxon>
        <taxon>Anthemidinae</taxon>
        <taxon>Tanacetum</taxon>
    </lineage>
</organism>
<sequence length="146" mass="17868">MNYMTMDMFTKGVLWDYWKLGSDEVEPTNKKTLNIKETNQDDEQKIDEIFRIETNLFDYETLMLESWDDFESTNDDRNEWKYENEHEDNERYELCGNETHELPVCNIRRFEMIKYSFGQDEEYVAVKENEYEDLMSTSEDAWRAYH</sequence>
<name>A0ABQ5E9M6_9ASTR</name>
<dbReference type="Proteomes" id="UP001151760">
    <property type="component" value="Unassembled WGS sequence"/>
</dbReference>
<accession>A0ABQ5E9M6</accession>
<reference evidence="1" key="2">
    <citation type="submission" date="2022-01" db="EMBL/GenBank/DDBJ databases">
        <authorList>
            <person name="Yamashiro T."/>
            <person name="Shiraishi A."/>
            <person name="Satake H."/>
            <person name="Nakayama K."/>
        </authorList>
    </citation>
    <scope>NUCLEOTIDE SEQUENCE</scope>
</reference>
<comment type="caution">
    <text evidence="1">The sequence shown here is derived from an EMBL/GenBank/DDBJ whole genome shotgun (WGS) entry which is preliminary data.</text>
</comment>